<gene>
    <name evidence="1" type="ORF">SDC9_184129</name>
</gene>
<dbReference type="AlphaFoldDB" id="A0A645HEQ7"/>
<evidence type="ECO:0000313" key="1">
    <source>
        <dbReference type="EMBL" id="MPN36619.1"/>
    </source>
</evidence>
<name>A0A645HEQ7_9ZZZZ</name>
<dbReference type="EMBL" id="VSSQ01090849">
    <property type="protein sequence ID" value="MPN36619.1"/>
    <property type="molecule type" value="Genomic_DNA"/>
</dbReference>
<reference evidence="1" key="1">
    <citation type="submission" date="2019-08" db="EMBL/GenBank/DDBJ databases">
        <authorList>
            <person name="Kucharzyk K."/>
            <person name="Murdoch R.W."/>
            <person name="Higgins S."/>
            <person name="Loffler F."/>
        </authorList>
    </citation>
    <scope>NUCLEOTIDE SEQUENCE</scope>
</reference>
<proteinExistence type="predicted"/>
<sequence length="118" mass="12701">MHQRGISADEIYAAGFGRPVHGQGKGHVVLRVGGSGHHRHGRDGNPLVNDGNAKFPLNVLPGFHQLFRGFRDLIINLLAGPHRVGIAAVQKRNAHGDGADVQMLLIDHFNGGENILLI</sequence>
<organism evidence="1">
    <name type="scientific">bioreactor metagenome</name>
    <dbReference type="NCBI Taxonomy" id="1076179"/>
    <lineage>
        <taxon>unclassified sequences</taxon>
        <taxon>metagenomes</taxon>
        <taxon>ecological metagenomes</taxon>
    </lineage>
</organism>
<comment type="caution">
    <text evidence="1">The sequence shown here is derived from an EMBL/GenBank/DDBJ whole genome shotgun (WGS) entry which is preliminary data.</text>
</comment>
<accession>A0A645HEQ7</accession>
<protein>
    <submittedName>
        <fullName evidence="1">Uncharacterized protein</fullName>
    </submittedName>
</protein>